<dbReference type="EMBL" id="CAJPIN010007135">
    <property type="protein sequence ID" value="CAG2058359.1"/>
    <property type="molecule type" value="Genomic_DNA"/>
</dbReference>
<sequence length="544" mass="60377">MTLGTGQILNSSLGPTNPDVFAARPENTSPQISEELFKQSKVTQDEIICLLTEMVVDSVLSPKLHVSKLCKDMATFMENLMGEVSKIDLKVEEKSIPERGSVTLGGISPYNANCDNTTSTDTHPSYNQLNYNDNIQRFFESRPKTTPSVGSRELKTEVNKPLMIPINESKCSASGDSTLASSNNRKCCTPLNNTRGGSGSTDRAGITDNGTNTSHVSYKPPHLTEAILWRHNEHMEKKMVQKHQEQLSKGDHRDSESKKYQRLQTNNQDDGMLQDAGVHGVKRSGSHSWEGKPFKGSKHPHVDGIPEVPSPTTNMPPPLSHWHTAKMTPLHQGPSNINLWPPFSVTMTPLHPTIPATTNSYSTPPPIYPQMTNMIPLYYFPSGVQPQENPERPPISVQQPSPDFLTPPVSYMNMPGIMYPGMMQPIYQGSMMYQPNMVMLHPAPVVPAVKTHLSSSAALYHYPMFLATSPKAEPRSNFGSIAPASINKSMLEKEGDKEWNLSQEEGDKKYSLCTGNETSYSSFYSFLKTTDKSDESMEENRKSE</sequence>
<comment type="caution">
    <text evidence="8">The sequence shown here is derived from an EMBL/GenBank/DDBJ whole genome shotgun (WGS) entry which is preliminary data.</text>
</comment>
<feature type="region of interest" description="Disordered" evidence="7">
    <location>
        <begin position="279"/>
        <end position="301"/>
    </location>
</feature>
<evidence type="ECO:0000256" key="5">
    <source>
        <dbReference type="ARBA" id="ARBA00023242"/>
    </source>
</evidence>
<reference evidence="8" key="1">
    <citation type="submission" date="2021-03" db="EMBL/GenBank/DDBJ databases">
        <authorList>
            <person name="Tran Van P."/>
        </authorList>
    </citation>
    <scope>NUCLEOTIDE SEQUENCE</scope>
</reference>
<keyword evidence="5" id="KW-0539">Nucleus</keyword>
<dbReference type="Proteomes" id="UP001153148">
    <property type="component" value="Unassembled WGS sequence"/>
</dbReference>
<dbReference type="PANTHER" id="PTHR11269:SF16">
    <property type="entry name" value="PERIOD CIRCADIAN PROTEIN"/>
    <property type="match status" value="1"/>
</dbReference>
<evidence type="ECO:0000256" key="7">
    <source>
        <dbReference type="SAM" id="MobiDB-lite"/>
    </source>
</evidence>
<dbReference type="PANTHER" id="PTHR11269">
    <property type="entry name" value="PERIOD CIRCADIAN PROTEIN"/>
    <property type="match status" value="1"/>
</dbReference>
<dbReference type="InterPro" id="IPR050760">
    <property type="entry name" value="Period_circadian_regulator"/>
</dbReference>
<proteinExistence type="predicted"/>
<evidence type="ECO:0000256" key="6">
    <source>
        <dbReference type="ARBA" id="ARBA00040849"/>
    </source>
</evidence>
<gene>
    <name evidence="8" type="ORF">TPAB3V08_LOCUS5331</name>
</gene>
<comment type="subcellular location">
    <subcellularLocation>
        <location evidence="1">Nucleus</location>
    </subcellularLocation>
</comment>
<protein>
    <recommendedName>
        <fullName evidence="6">Period circadian protein</fullName>
    </recommendedName>
</protein>
<evidence type="ECO:0000313" key="8">
    <source>
        <dbReference type="EMBL" id="CAG2058359.1"/>
    </source>
</evidence>
<feature type="region of interest" description="Disordered" evidence="7">
    <location>
        <begin position="191"/>
        <end position="218"/>
    </location>
</feature>
<evidence type="ECO:0000256" key="4">
    <source>
        <dbReference type="ARBA" id="ARBA00023108"/>
    </source>
</evidence>
<keyword evidence="9" id="KW-1185">Reference proteome</keyword>
<accession>A0ABN7NVQ4</accession>
<keyword evidence="3" id="KW-0677">Repeat</keyword>
<keyword evidence="2" id="KW-0597">Phosphoprotein</keyword>
<evidence type="ECO:0000313" key="9">
    <source>
        <dbReference type="Proteomes" id="UP001153148"/>
    </source>
</evidence>
<name>A0ABN7NVQ4_TIMPD</name>
<dbReference type="Gene3D" id="1.20.5.770">
    <property type="entry name" value="Single helix bin"/>
    <property type="match status" value="1"/>
</dbReference>
<evidence type="ECO:0000256" key="1">
    <source>
        <dbReference type="ARBA" id="ARBA00004123"/>
    </source>
</evidence>
<evidence type="ECO:0000256" key="3">
    <source>
        <dbReference type="ARBA" id="ARBA00022737"/>
    </source>
</evidence>
<evidence type="ECO:0000256" key="2">
    <source>
        <dbReference type="ARBA" id="ARBA00022553"/>
    </source>
</evidence>
<organism evidence="8 9">
    <name type="scientific">Timema podura</name>
    <name type="common">Walking stick</name>
    <dbReference type="NCBI Taxonomy" id="61482"/>
    <lineage>
        <taxon>Eukaryota</taxon>
        <taxon>Metazoa</taxon>
        <taxon>Ecdysozoa</taxon>
        <taxon>Arthropoda</taxon>
        <taxon>Hexapoda</taxon>
        <taxon>Insecta</taxon>
        <taxon>Pterygota</taxon>
        <taxon>Neoptera</taxon>
        <taxon>Polyneoptera</taxon>
        <taxon>Phasmatodea</taxon>
        <taxon>Timematodea</taxon>
        <taxon>Timematoidea</taxon>
        <taxon>Timematidae</taxon>
        <taxon>Timema</taxon>
    </lineage>
</organism>
<keyword evidence="4" id="KW-0090">Biological rhythms</keyword>
<feature type="non-terminal residue" evidence="8">
    <location>
        <position position="544"/>
    </location>
</feature>